<gene>
    <name evidence="3" type="ORF">CSCA_2559</name>
</gene>
<dbReference type="PROSITE" id="PS51832">
    <property type="entry name" value="HD_GYP"/>
    <property type="match status" value="1"/>
</dbReference>
<dbReference type="PROSITE" id="PS51831">
    <property type="entry name" value="HD"/>
    <property type="match status" value="1"/>
</dbReference>
<dbReference type="PANTHER" id="PTHR43155:SF2">
    <property type="entry name" value="CYCLIC DI-GMP PHOSPHODIESTERASE PA4108"/>
    <property type="match status" value="1"/>
</dbReference>
<dbReference type="Pfam" id="PF13487">
    <property type="entry name" value="HD_5"/>
    <property type="match status" value="1"/>
</dbReference>
<evidence type="ECO:0000259" key="2">
    <source>
        <dbReference type="PROSITE" id="PS51832"/>
    </source>
</evidence>
<evidence type="ECO:0000313" key="3">
    <source>
        <dbReference type="EMBL" id="AKA69684.1"/>
    </source>
</evidence>
<evidence type="ECO:0000259" key="1">
    <source>
        <dbReference type="PROSITE" id="PS51831"/>
    </source>
</evidence>
<feature type="domain" description="HD-GYP" evidence="2">
    <location>
        <begin position="111"/>
        <end position="307"/>
    </location>
</feature>
<dbReference type="PANTHER" id="PTHR43155">
    <property type="entry name" value="CYCLIC DI-GMP PHOSPHODIESTERASE PA4108-RELATED"/>
    <property type="match status" value="1"/>
</dbReference>
<dbReference type="InterPro" id="IPR037522">
    <property type="entry name" value="HD_GYP_dom"/>
</dbReference>
<dbReference type="HOGENOM" id="CLU_000445_92_1_9"/>
<keyword evidence="3" id="KW-0378">Hydrolase</keyword>
<sequence>MGKRCVLVSECKIGDIIAQKIVSKYGATIAVENTIINNYIIKKLATFEIKYIWIYATNNGELSKFTKTSFFDVKKNYKTSIMEINEVVNDLCKGKKVEVNKIDKISNSIYKNINDEYYIVKCLSELRNSEEYVYTHSVNVSFYGMLLGKWLCLTKKDINQIVVAGLLHDIGNVKVPIEILNKKGKVDVEEFDEIKKHPVYGYNMVKDTSIVSDIVKEVILMHHERMNSTGYPLGKNGDELSIYCKIIAVVDAYDAITSDRTYRKRRTPFEAFQILKNNSMEYFDIHIMDTFLENIAACYVGSKVLLTNDDEGEILYVPPHCITNPVVSIGGRYIDLSKQLDIKVKAML</sequence>
<dbReference type="Proteomes" id="UP000033115">
    <property type="component" value="Chromosome"/>
</dbReference>
<dbReference type="GO" id="GO:0016787">
    <property type="term" value="F:hydrolase activity"/>
    <property type="evidence" value="ECO:0007669"/>
    <property type="project" value="UniProtKB-KW"/>
</dbReference>
<dbReference type="SMART" id="SM00471">
    <property type="entry name" value="HDc"/>
    <property type="match status" value="1"/>
</dbReference>
<dbReference type="EMBL" id="CP009933">
    <property type="protein sequence ID" value="AKA69684.1"/>
    <property type="molecule type" value="Genomic_DNA"/>
</dbReference>
<evidence type="ECO:0000313" key="4">
    <source>
        <dbReference type="Proteomes" id="UP000033115"/>
    </source>
</evidence>
<feature type="domain" description="HD" evidence="1">
    <location>
        <begin position="133"/>
        <end position="256"/>
    </location>
</feature>
<reference evidence="3 4" key="1">
    <citation type="journal article" date="2015" name="J. Biotechnol.">
        <title>Complete genome sequence of a malodorant-producing acetogen, Clostridium scatologenes ATCC 25775(T).</title>
        <authorList>
            <person name="Zhu Z."/>
            <person name="Guo T."/>
            <person name="Zheng H."/>
            <person name="Song T."/>
            <person name="Ouyang P."/>
            <person name="Xie J."/>
        </authorList>
    </citation>
    <scope>NUCLEOTIDE SEQUENCE [LARGE SCALE GENOMIC DNA]</scope>
    <source>
        <strain evidence="3 4">ATCC 25775</strain>
    </source>
</reference>
<dbReference type="AlphaFoldDB" id="A0A0E3M9M3"/>
<name>A0A0E3M9M3_CLOSL</name>
<accession>A0A0E3M9M3</accession>
<dbReference type="RefSeq" id="WP_029161711.1">
    <property type="nucleotide sequence ID" value="NZ_CP009933.1"/>
</dbReference>
<organism evidence="3 4">
    <name type="scientific">Clostridium scatologenes</name>
    <dbReference type="NCBI Taxonomy" id="1548"/>
    <lineage>
        <taxon>Bacteria</taxon>
        <taxon>Bacillati</taxon>
        <taxon>Bacillota</taxon>
        <taxon>Clostridia</taxon>
        <taxon>Eubacteriales</taxon>
        <taxon>Clostridiaceae</taxon>
        <taxon>Clostridium</taxon>
    </lineage>
</organism>
<dbReference type="STRING" id="1548.CSCA_2559"/>
<keyword evidence="4" id="KW-1185">Reference proteome</keyword>
<dbReference type="SUPFAM" id="SSF109604">
    <property type="entry name" value="HD-domain/PDEase-like"/>
    <property type="match status" value="1"/>
</dbReference>
<dbReference type="CDD" id="cd00077">
    <property type="entry name" value="HDc"/>
    <property type="match status" value="1"/>
</dbReference>
<proteinExistence type="predicted"/>
<dbReference type="InterPro" id="IPR006674">
    <property type="entry name" value="HD_domain"/>
</dbReference>
<protein>
    <submittedName>
        <fullName evidence="3">Metal dependent phosphohydrolase</fullName>
    </submittedName>
</protein>
<dbReference type="InterPro" id="IPR003607">
    <property type="entry name" value="HD/PDEase_dom"/>
</dbReference>
<dbReference type="KEGG" id="csq:CSCA_2559"/>
<dbReference type="Gene3D" id="1.10.3210.10">
    <property type="entry name" value="Hypothetical protein af1432"/>
    <property type="match status" value="1"/>
</dbReference>